<accession>A0A059NZ43</accession>
<dbReference type="InterPro" id="IPR043129">
    <property type="entry name" value="ATPase_NBD"/>
</dbReference>
<feature type="domain" description="Carbohydrate kinase FGGY N-terminal" evidence="5">
    <location>
        <begin position="3"/>
        <end position="243"/>
    </location>
</feature>
<name>A0A059NZ43_9BACI</name>
<dbReference type="InterPro" id="IPR018485">
    <property type="entry name" value="FGGY_C"/>
</dbReference>
<dbReference type="PROSITE" id="PS00445">
    <property type="entry name" value="FGGY_KINASES_2"/>
    <property type="match status" value="1"/>
</dbReference>
<evidence type="ECO:0000259" key="6">
    <source>
        <dbReference type="Pfam" id="PF02782"/>
    </source>
</evidence>
<keyword evidence="8" id="KW-1185">Reference proteome</keyword>
<dbReference type="EMBL" id="CCDI010000001">
    <property type="protein sequence ID" value="CDQ23038.1"/>
    <property type="molecule type" value="Genomic_DNA"/>
</dbReference>
<reference evidence="8" key="1">
    <citation type="submission" date="2014-03" db="EMBL/GenBank/DDBJ databases">
        <authorList>
            <person name="Urmite Genomes U."/>
        </authorList>
    </citation>
    <scope>NUCLEOTIDE SEQUENCE [LARGE SCALE GENOMIC DNA]</scope>
    <source>
        <strain evidence="8">HD-03</strain>
    </source>
</reference>
<dbReference type="PANTHER" id="PTHR43095:SF2">
    <property type="entry name" value="GLUCONOKINASE"/>
    <property type="match status" value="1"/>
</dbReference>
<dbReference type="PROSITE" id="PS00933">
    <property type="entry name" value="FGGY_KINASES_1"/>
    <property type="match status" value="1"/>
</dbReference>
<evidence type="ECO:0000259" key="5">
    <source>
        <dbReference type="Pfam" id="PF00370"/>
    </source>
</evidence>
<dbReference type="Pfam" id="PF00370">
    <property type="entry name" value="FGGY_N"/>
    <property type="match status" value="1"/>
</dbReference>
<dbReference type="Proteomes" id="UP000028868">
    <property type="component" value="Unassembled WGS sequence"/>
</dbReference>
<dbReference type="SUPFAM" id="SSF53067">
    <property type="entry name" value="Actin-like ATPase domain"/>
    <property type="match status" value="2"/>
</dbReference>
<keyword evidence="2 4" id="KW-0808">Transferase</keyword>
<dbReference type="PIRSF" id="PIRSF000538">
    <property type="entry name" value="GlpK"/>
    <property type="match status" value="1"/>
</dbReference>
<keyword evidence="3 4" id="KW-0418">Kinase</keyword>
<dbReference type="Gene3D" id="3.30.420.40">
    <property type="match status" value="2"/>
</dbReference>
<dbReference type="Pfam" id="PF02782">
    <property type="entry name" value="FGGY_C"/>
    <property type="match status" value="1"/>
</dbReference>
<feature type="domain" description="Carbohydrate kinase FGGY C-terminal" evidence="6">
    <location>
        <begin position="253"/>
        <end position="439"/>
    </location>
</feature>
<dbReference type="InterPro" id="IPR018483">
    <property type="entry name" value="Carb_kinase_FGGY_CS"/>
</dbReference>
<dbReference type="CDD" id="cd07770">
    <property type="entry name" value="ASKHA_NBD_FGGY_GntK"/>
    <property type="match status" value="1"/>
</dbReference>
<comment type="caution">
    <text evidence="7">The sequence shown here is derived from an EMBL/GenBank/DDBJ whole genome shotgun (WGS) entry which is preliminary data.</text>
</comment>
<protein>
    <submittedName>
        <fullName evidence="7">Xylulose kinase</fullName>
    </submittedName>
</protein>
<sequence length="493" mass="54313">MDYVIGLDIGTTSAKSVVFHKNGEVAAEYEVAYPLSHPVVGYAEQDPLQIEQAALEALNISTRTLERGKIAGVGISAAMHSLICMDKNGASLCPSMIWADARSASEASTLKEEQPDVYMRTGTPLHPMSPLSKLIWMKNNQYEPWKQADYFVSVKEFLLYRWFGEKVVDYSIAAATGLFNIHEHRWDEETLAIAGIHPDQLFTPVAPTYAMSGMKEDLIEKSGLAPSTPFVIGGSDGPLANLGIGAIQPGETAITIGTSGAIRQFSSEPLLDDKQEVFSYSFTDDLWITGGPSNNGGLVLKWVQQLLSEEREVPIEELTKLAGEVEAGSGNLLFLPYLNGERAPFWNAEAKGSYIGLTPSHKKGHMTRAAMEGVLFSIFHIGKALERLGNHHETIYASGGFARSETWIQMLADIFNKRIDLPVSHQSSAWGAAWVALYSLGHVDDLTSIKSSIPMKEHYEPNADNHQKYQALFEVYQSVSDKLQTDFAKLHRM</sequence>
<dbReference type="AlphaFoldDB" id="A0A059NZ43"/>
<gene>
    <name evidence="7" type="primary">xylB_3</name>
    <name evidence="7" type="ORF">BN983_01257</name>
</gene>
<dbReference type="GO" id="GO:0005975">
    <property type="term" value="P:carbohydrate metabolic process"/>
    <property type="evidence" value="ECO:0007669"/>
    <property type="project" value="InterPro"/>
</dbReference>
<organism evidence="7 8">
    <name type="scientific">Halobacillus karajensis</name>
    <dbReference type="NCBI Taxonomy" id="195088"/>
    <lineage>
        <taxon>Bacteria</taxon>
        <taxon>Bacillati</taxon>
        <taxon>Bacillota</taxon>
        <taxon>Bacilli</taxon>
        <taxon>Bacillales</taxon>
        <taxon>Bacillaceae</taxon>
        <taxon>Halobacillus</taxon>
    </lineage>
</organism>
<dbReference type="GO" id="GO:0016773">
    <property type="term" value="F:phosphotransferase activity, alcohol group as acceptor"/>
    <property type="evidence" value="ECO:0007669"/>
    <property type="project" value="InterPro"/>
</dbReference>
<comment type="similarity">
    <text evidence="1 4">Belongs to the FGGY kinase family.</text>
</comment>
<reference evidence="7 8" key="2">
    <citation type="submission" date="2014-05" db="EMBL/GenBank/DDBJ databases">
        <title>Draft genome sequence of Halobacillus karajensis HK-03.</title>
        <authorList>
            <person name="Khelaifia S."/>
            <person name="Croce O."/>
            <person name="Lagier J.C."/>
            <person name="Raoult D."/>
        </authorList>
    </citation>
    <scope>NUCLEOTIDE SEQUENCE [LARGE SCALE GENOMIC DNA]</scope>
    <source>
        <strain evidence="7 8">HD-03</strain>
    </source>
</reference>
<evidence type="ECO:0000256" key="4">
    <source>
        <dbReference type="RuleBase" id="RU003733"/>
    </source>
</evidence>
<dbReference type="RefSeq" id="WP_035506577.1">
    <property type="nucleotide sequence ID" value="NZ_CCDH010000001.1"/>
</dbReference>
<proteinExistence type="inferred from homology"/>
<dbReference type="InterPro" id="IPR050406">
    <property type="entry name" value="FGGY_Carb_Kinase"/>
</dbReference>
<evidence type="ECO:0000256" key="3">
    <source>
        <dbReference type="ARBA" id="ARBA00022777"/>
    </source>
</evidence>
<evidence type="ECO:0000256" key="2">
    <source>
        <dbReference type="ARBA" id="ARBA00022679"/>
    </source>
</evidence>
<evidence type="ECO:0000313" key="8">
    <source>
        <dbReference type="Proteomes" id="UP000028868"/>
    </source>
</evidence>
<dbReference type="PANTHER" id="PTHR43095">
    <property type="entry name" value="SUGAR KINASE"/>
    <property type="match status" value="1"/>
</dbReference>
<evidence type="ECO:0000256" key="1">
    <source>
        <dbReference type="ARBA" id="ARBA00009156"/>
    </source>
</evidence>
<dbReference type="InterPro" id="IPR018484">
    <property type="entry name" value="FGGY_N"/>
</dbReference>
<dbReference type="InterPro" id="IPR000577">
    <property type="entry name" value="Carb_kinase_FGGY"/>
</dbReference>
<dbReference type="GO" id="GO:0016301">
    <property type="term" value="F:kinase activity"/>
    <property type="evidence" value="ECO:0007669"/>
    <property type="project" value="UniProtKB-KW"/>
</dbReference>
<evidence type="ECO:0000313" key="7">
    <source>
        <dbReference type="EMBL" id="CDQ23038.1"/>
    </source>
</evidence>